<dbReference type="Proteomes" id="UP000829291">
    <property type="component" value="Chromosome 2"/>
</dbReference>
<dbReference type="RefSeq" id="XP_015519097.1">
    <property type="nucleotide sequence ID" value="XM_015663611.1"/>
</dbReference>
<sequence>MDVFVDEETGESLESVALRGAGQSLTLNFTDPENNNLETGEPEEDPGNGRIVRRRVPFQIPRALQRQDSGEEEEEERTADHIHQDNHECSRVVKRVLRRSEPFGQTNPTMLLIPLVFYFRWVIAILMCLEVFLHVWAHHKNKHLKNADVYFRSPFHSITSEFCALCQSETCMDRVGKMQEIRAGKFLRQCNYMKRVVT</sequence>
<evidence type="ECO:0000313" key="3">
    <source>
        <dbReference type="Proteomes" id="UP000829291"/>
    </source>
</evidence>
<evidence type="ECO:0000313" key="4">
    <source>
        <dbReference type="RefSeq" id="XP_015519097.1"/>
    </source>
</evidence>
<reference evidence="4 5" key="1">
    <citation type="submission" date="2025-04" db="UniProtKB">
        <authorList>
            <consortium name="RefSeq"/>
        </authorList>
    </citation>
    <scope>IDENTIFICATION</scope>
    <source>
        <tissue evidence="4 5">Whole body</tissue>
    </source>
</reference>
<protein>
    <submittedName>
        <fullName evidence="4 5">Uncharacterized protein LOC107223803</fullName>
    </submittedName>
</protein>
<dbReference type="OrthoDB" id="7042322at2759"/>
<proteinExistence type="predicted"/>
<feature type="region of interest" description="Disordered" evidence="1">
    <location>
        <begin position="24"/>
        <end position="49"/>
    </location>
</feature>
<organism evidence="3 4">
    <name type="scientific">Neodiprion lecontei</name>
    <name type="common">Redheaded pine sawfly</name>
    <dbReference type="NCBI Taxonomy" id="441921"/>
    <lineage>
        <taxon>Eukaryota</taxon>
        <taxon>Metazoa</taxon>
        <taxon>Ecdysozoa</taxon>
        <taxon>Arthropoda</taxon>
        <taxon>Hexapoda</taxon>
        <taxon>Insecta</taxon>
        <taxon>Pterygota</taxon>
        <taxon>Neoptera</taxon>
        <taxon>Endopterygota</taxon>
        <taxon>Hymenoptera</taxon>
        <taxon>Tenthredinoidea</taxon>
        <taxon>Diprionidae</taxon>
        <taxon>Diprioninae</taxon>
        <taxon>Neodiprion</taxon>
    </lineage>
</organism>
<dbReference type="AlphaFoldDB" id="A0A6J0BXU8"/>
<gene>
    <name evidence="4 5" type="primary">LOC107223803</name>
</gene>
<keyword evidence="2" id="KW-0472">Membrane</keyword>
<evidence type="ECO:0000256" key="2">
    <source>
        <dbReference type="SAM" id="Phobius"/>
    </source>
</evidence>
<keyword evidence="2" id="KW-0812">Transmembrane</keyword>
<feature type="compositionally biased region" description="Polar residues" evidence="1">
    <location>
        <begin position="24"/>
        <end position="38"/>
    </location>
</feature>
<evidence type="ECO:0000256" key="1">
    <source>
        <dbReference type="SAM" id="MobiDB-lite"/>
    </source>
</evidence>
<dbReference type="RefSeq" id="XP_015519098.1">
    <property type="nucleotide sequence ID" value="XM_015663612.1"/>
</dbReference>
<dbReference type="GeneID" id="107223803"/>
<keyword evidence="2" id="KW-1133">Transmembrane helix</keyword>
<dbReference type="KEGG" id="nlo:107223803"/>
<keyword evidence="3" id="KW-1185">Reference proteome</keyword>
<feature type="region of interest" description="Disordered" evidence="1">
    <location>
        <begin position="63"/>
        <end position="84"/>
    </location>
</feature>
<feature type="transmembrane region" description="Helical" evidence="2">
    <location>
        <begin position="118"/>
        <end position="137"/>
    </location>
</feature>
<accession>A0A6J0BXU8</accession>
<evidence type="ECO:0000313" key="5">
    <source>
        <dbReference type="RefSeq" id="XP_015519098.1"/>
    </source>
</evidence>
<name>A0A6J0BXU8_NEOLC</name>